<evidence type="ECO:0000313" key="9">
    <source>
        <dbReference type="Proteomes" id="UP000027986"/>
    </source>
</evidence>
<dbReference type="AlphaFoldDB" id="A0A075JNQ5"/>
<feature type="domain" description="HTH luxR-type" evidence="6">
    <location>
        <begin position="168"/>
        <end position="233"/>
    </location>
</feature>
<dbReference type="KEGG" id="dni:HX89_13545"/>
<keyword evidence="3" id="KW-0238">DNA-binding</keyword>
<evidence type="ECO:0000256" key="5">
    <source>
        <dbReference type="PROSITE-ProRule" id="PRU00169"/>
    </source>
</evidence>
<evidence type="ECO:0000259" key="7">
    <source>
        <dbReference type="PROSITE" id="PS50110"/>
    </source>
</evidence>
<feature type="domain" description="Response regulatory" evidence="7">
    <location>
        <begin position="23"/>
        <end position="139"/>
    </location>
</feature>
<dbReference type="EMBL" id="CP008889">
    <property type="protein sequence ID" value="AIF41768.1"/>
    <property type="molecule type" value="Genomic_DNA"/>
</dbReference>
<feature type="modified residue" description="4-aspartylphosphate" evidence="5">
    <location>
        <position position="74"/>
    </location>
</feature>
<dbReference type="Pfam" id="PF00072">
    <property type="entry name" value="Response_reg"/>
    <property type="match status" value="1"/>
</dbReference>
<dbReference type="Proteomes" id="UP000027986">
    <property type="component" value="Chromosome"/>
</dbReference>
<dbReference type="RefSeq" id="WP_051806265.1">
    <property type="nucleotide sequence ID" value="NZ_CP008889.1"/>
</dbReference>
<organism evidence="8 9">
    <name type="scientific">Dermacoccus nishinomiyaensis</name>
    <dbReference type="NCBI Taxonomy" id="1274"/>
    <lineage>
        <taxon>Bacteria</taxon>
        <taxon>Bacillati</taxon>
        <taxon>Actinomycetota</taxon>
        <taxon>Actinomycetes</taxon>
        <taxon>Micrococcales</taxon>
        <taxon>Dermacoccaceae</taxon>
        <taxon>Dermacoccus</taxon>
    </lineage>
</organism>
<accession>A0A075JNQ5</accession>
<dbReference type="GeneID" id="41842057"/>
<keyword evidence="1 5" id="KW-0597">Phosphoprotein</keyword>
<keyword evidence="9" id="KW-1185">Reference proteome</keyword>
<dbReference type="GO" id="GO:0003677">
    <property type="term" value="F:DNA binding"/>
    <property type="evidence" value="ECO:0007669"/>
    <property type="project" value="UniProtKB-KW"/>
</dbReference>
<name>A0A075JNQ5_9MICO</name>
<proteinExistence type="predicted"/>
<dbReference type="SMART" id="SM00421">
    <property type="entry name" value="HTH_LUXR"/>
    <property type="match status" value="1"/>
</dbReference>
<dbReference type="PRINTS" id="PR00038">
    <property type="entry name" value="HTHLUXR"/>
</dbReference>
<dbReference type="CDD" id="cd17535">
    <property type="entry name" value="REC_NarL-like"/>
    <property type="match status" value="1"/>
</dbReference>
<dbReference type="SMART" id="SM00448">
    <property type="entry name" value="REC"/>
    <property type="match status" value="1"/>
</dbReference>
<reference evidence="8 9" key="1">
    <citation type="submission" date="2014-07" db="EMBL/GenBank/DDBJ databases">
        <title>Genome Sequencing of Dermacoccus nishinomiyaensis.</title>
        <authorList>
            <person name="Hong K.W."/>
            <person name="Chan K.G."/>
        </authorList>
    </citation>
    <scope>NUCLEOTIDE SEQUENCE [LARGE SCALE GENOMIC DNA]</scope>
    <source>
        <strain evidence="8 9">M25</strain>
    </source>
</reference>
<dbReference type="PROSITE" id="PS50043">
    <property type="entry name" value="HTH_LUXR_2"/>
    <property type="match status" value="1"/>
</dbReference>
<dbReference type="PROSITE" id="PS50110">
    <property type="entry name" value="RESPONSE_REGULATORY"/>
    <property type="match status" value="1"/>
</dbReference>
<evidence type="ECO:0000256" key="3">
    <source>
        <dbReference type="ARBA" id="ARBA00023125"/>
    </source>
</evidence>
<evidence type="ECO:0008006" key="10">
    <source>
        <dbReference type="Google" id="ProtNLM"/>
    </source>
</evidence>
<dbReference type="SUPFAM" id="SSF46894">
    <property type="entry name" value="C-terminal effector domain of the bipartite response regulators"/>
    <property type="match status" value="1"/>
</dbReference>
<gene>
    <name evidence="8" type="ORF">HX89_13545</name>
</gene>
<dbReference type="CDD" id="cd06170">
    <property type="entry name" value="LuxR_C_like"/>
    <property type="match status" value="1"/>
</dbReference>
<dbReference type="InterPro" id="IPR058245">
    <property type="entry name" value="NreC/VraR/RcsB-like_REC"/>
</dbReference>
<dbReference type="OrthoDB" id="9808843at2"/>
<dbReference type="GO" id="GO:0006355">
    <property type="term" value="P:regulation of DNA-templated transcription"/>
    <property type="evidence" value="ECO:0007669"/>
    <property type="project" value="InterPro"/>
</dbReference>
<protein>
    <recommendedName>
        <fullName evidence="10">Response regulator transcription factor</fullName>
    </recommendedName>
</protein>
<dbReference type="InterPro" id="IPR039420">
    <property type="entry name" value="WalR-like"/>
</dbReference>
<dbReference type="InterPro" id="IPR000792">
    <property type="entry name" value="Tscrpt_reg_LuxR_C"/>
</dbReference>
<dbReference type="Gene3D" id="3.40.50.2300">
    <property type="match status" value="1"/>
</dbReference>
<dbReference type="HOGENOM" id="CLU_000445_90_10_11"/>
<evidence type="ECO:0000256" key="4">
    <source>
        <dbReference type="ARBA" id="ARBA00023163"/>
    </source>
</evidence>
<evidence type="ECO:0000259" key="6">
    <source>
        <dbReference type="PROSITE" id="PS50043"/>
    </source>
</evidence>
<sequence>MNDIDRPDGASLPAHDGAERAIRVMAVDDDPMVLDLIRVMLKAAPGIELVATASDGDEVIGVVTAHHPDVVLMDVRMERINGIDATRALTRRPNAPRVIILTTFDEQEYVPQAMDAGAVGFILKASAREALYGAIRDAHEGRSPMSPASAAHLRTGYLDAGGAARMDARAKLARLSDREREIVEMVAQEMSNPAIAAELFLSESTVKQHLTSAATKLGVTGRVGIAMVLARAE</sequence>
<evidence type="ECO:0000256" key="1">
    <source>
        <dbReference type="ARBA" id="ARBA00022553"/>
    </source>
</evidence>
<dbReference type="InterPro" id="IPR001789">
    <property type="entry name" value="Sig_transdc_resp-reg_receiver"/>
</dbReference>
<evidence type="ECO:0000313" key="8">
    <source>
        <dbReference type="EMBL" id="AIF41768.1"/>
    </source>
</evidence>
<dbReference type="InterPro" id="IPR016032">
    <property type="entry name" value="Sig_transdc_resp-reg_C-effctor"/>
</dbReference>
<dbReference type="PANTHER" id="PTHR43214">
    <property type="entry name" value="TWO-COMPONENT RESPONSE REGULATOR"/>
    <property type="match status" value="1"/>
</dbReference>
<dbReference type="eggNOG" id="COG2197">
    <property type="taxonomic scope" value="Bacteria"/>
</dbReference>
<dbReference type="InterPro" id="IPR011006">
    <property type="entry name" value="CheY-like_superfamily"/>
</dbReference>
<evidence type="ECO:0000256" key="2">
    <source>
        <dbReference type="ARBA" id="ARBA00023015"/>
    </source>
</evidence>
<dbReference type="SUPFAM" id="SSF52172">
    <property type="entry name" value="CheY-like"/>
    <property type="match status" value="1"/>
</dbReference>
<dbReference type="Pfam" id="PF00196">
    <property type="entry name" value="GerE"/>
    <property type="match status" value="1"/>
</dbReference>
<keyword evidence="2" id="KW-0805">Transcription regulation</keyword>
<dbReference type="PANTHER" id="PTHR43214:SF24">
    <property type="entry name" value="TRANSCRIPTIONAL REGULATORY PROTEIN NARL-RELATED"/>
    <property type="match status" value="1"/>
</dbReference>
<keyword evidence="4" id="KW-0804">Transcription</keyword>
<dbReference type="GO" id="GO:0000160">
    <property type="term" value="P:phosphorelay signal transduction system"/>
    <property type="evidence" value="ECO:0007669"/>
    <property type="project" value="InterPro"/>
</dbReference>